<evidence type="ECO:0000259" key="10">
    <source>
        <dbReference type="PROSITE" id="PS50192"/>
    </source>
</evidence>
<evidence type="ECO:0000256" key="6">
    <source>
        <dbReference type="RuleBase" id="RU003858"/>
    </source>
</evidence>
<keyword evidence="5 9" id="KW-0472">Membrane</keyword>
<feature type="coiled-coil region" evidence="7">
    <location>
        <begin position="259"/>
        <end position="292"/>
    </location>
</feature>
<evidence type="ECO:0000256" key="9">
    <source>
        <dbReference type="SAM" id="Phobius"/>
    </source>
</evidence>
<evidence type="ECO:0000256" key="4">
    <source>
        <dbReference type="ARBA" id="ARBA00022989"/>
    </source>
</evidence>
<dbReference type="SMART" id="SM00397">
    <property type="entry name" value="t_SNARE"/>
    <property type="match status" value="1"/>
</dbReference>
<comment type="similarity">
    <text evidence="2 6">Belongs to the syntaxin family.</text>
</comment>
<reference evidence="11 12" key="1">
    <citation type="submission" date="2021-02" db="EMBL/GenBank/DDBJ databases">
        <title>Variation within the Batrachochytrium salamandrivorans European outbreak.</title>
        <authorList>
            <person name="Kelly M."/>
            <person name="Pasmans F."/>
            <person name="Shea T.P."/>
            <person name="Munoz J.F."/>
            <person name="Carranza S."/>
            <person name="Cuomo C.A."/>
            <person name="Martel A."/>
        </authorList>
    </citation>
    <scope>NUCLEOTIDE SEQUENCE [LARGE SCALE GENOMIC DNA]</scope>
    <source>
        <strain evidence="11 12">AMFP18/2</strain>
    </source>
</reference>
<keyword evidence="12" id="KW-1185">Reference proteome</keyword>
<dbReference type="Pfam" id="PF05739">
    <property type="entry name" value="SNARE"/>
    <property type="match status" value="1"/>
</dbReference>
<dbReference type="InterPro" id="IPR000727">
    <property type="entry name" value="T_SNARE_dom"/>
</dbReference>
<evidence type="ECO:0000256" key="7">
    <source>
        <dbReference type="SAM" id="Coils"/>
    </source>
</evidence>
<evidence type="ECO:0000313" key="12">
    <source>
        <dbReference type="Proteomes" id="UP001648503"/>
    </source>
</evidence>
<dbReference type="Proteomes" id="UP001648503">
    <property type="component" value="Unassembled WGS sequence"/>
</dbReference>
<dbReference type="InterPro" id="IPR045242">
    <property type="entry name" value="Syntaxin"/>
</dbReference>
<dbReference type="Gene3D" id="1.20.5.110">
    <property type="match status" value="1"/>
</dbReference>
<keyword evidence="7" id="KW-0175">Coiled coil</keyword>
<keyword evidence="4 9" id="KW-1133">Transmembrane helix</keyword>
<proteinExistence type="inferred from homology"/>
<dbReference type="SUPFAM" id="SSF47661">
    <property type="entry name" value="t-snare proteins"/>
    <property type="match status" value="1"/>
</dbReference>
<evidence type="ECO:0000256" key="8">
    <source>
        <dbReference type="SAM" id="MobiDB-lite"/>
    </source>
</evidence>
<keyword evidence="3 9" id="KW-0812">Transmembrane</keyword>
<dbReference type="InterPro" id="IPR010989">
    <property type="entry name" value="SNARE"/>
</dbReference>
<dbReference type="InterPro" id="IPR006011">
    <property type="entry name" value="Syntaxin_N"/>
</dbReference>
<evidence type="ECO:0000256" key="5">
    <source>
        <dbReference type="ARBA" id="ARBA00023136"/>
    </source>
</evidence>
<dbReference type="CDD" id="cd15848">
    <property type="entry name" value="SNARE_syntaxin1-like"/>
    <property type="match status" value="1"/>
</dbReference>
<organism evidence="11 12">
    <name type="scientific">Batrachochytrium salamandrivorans</name>
    <dbReference type="NCBI Taxonomy" id="1357716"/>
    <lineage>
        <taxon>Eukaryota</taxon>
        <taxon>Fungi</taxon>
        <taxon>Fungi incertae sedis</taxon>
        <taxon>Chytridiomycota</taxon>
        <taxon>Chytridiomycota incertae sedis</taxon>
        <taxon>Chytridiomycetes</taxon>
        <taxon>Rhizophydiales</taxon>
        <taxon>Rhizophydiales incertae sedis</taxon>
        <taxon>Batrachochytrium</taxon>
    </lineage>
</organism>
<evidence type="ECO:0000313" key="11">
    <source>
        <dbReference type="EMBL" id="KAH6598841.1"/>
    </source>
</evidence>
<feature type="transmembrane region" description="Helical" evidence="9">
    <location>
        <begin position="332"/>
        <end position="354"/>
    </location>
</feature>
<dbReference type="PROSITE" id="PS00914">
    <property type="entry name" value="SYNTAXIN"/>
    <property type="match status" value="1"/>
</dbReference>
<comment type="subcellular location">
    <subcellularLocation>
        <location evidence="1">Membrane</location>
        <topology evidence="1">Single-pass type IV membrane protein</topology>
    </subcellularLocation>
</comment>
<dbReference type="PANTHER" id="PTHR19957:SF307">
    <property type="entry name" value="PROTEIN SSO1-RELATED"/>
    <property type="match status" value="1"/>
</dbReference>
<protein>
    <recommendedName>
        <fullName evidence="10">t-SNARE coiled-coil homology domain-containing protein</fullName>
    </recommendedName>
</protein>
<sequence length="374" mass="41585">MSRDRLNEVRNGGRDHGLSNPASSRSGQQYSHNTQGSSGHNYSRNVSPSQANNGRNYNGRSNDSYEMTGRHSPPRGSSNANSSPSAGGGRRGGGGGGGGDFYSEVDEIQASIDAINRTVVSIERLHSRALVGVSQDESSRINRELDAAQTEASDLIADARQRLQRISNETKNLRGGGDSRSRQAQQSVLAQKLMDAAQRYQNIQVTYKQKYRQRMEREIRIARPDASPQQVEQALDSRSGPVFSQEMLSSRVGEQRRALQEVQGRHAELRKMEESIEELAQLFQDMQVLLETQQTVIDTIDTHVENAVQYVQEGDKELTQAIRHREASRKKWWIITAIVIAILLALAVVCYLQRCPFFGICELKKADNGTTTTP</sequence>
<feature type="compositionally biased region" description="Gly residues" evidence="8">
    <location>
        <begin position="86"/>
        <end position="100"/>
    </location>
</feature>
<comment type="caution">
    <text evidence="11">The sequence shown here is derived from an EMBL/GenBank/DDBJ whole genome shotgun (WGS) entry which is preliminary data.</text>
</comment>
<evidence type="ECO:0000256" key="3">
    <source>
        <dbReference type="ARBA" id="ARBA00022692"/>
    </source>
</evidence>
<name>A0ABQ8FLJ0_9FUNG</name>
<dbReference type="PANTHER" id="PTHR19957">
    <property type="entry name" value="SYNTAXIN"/>
    <property type="match status" value="1"/>
</dbReference>
<feature type="region of interest" description="Disordered" evidence="8">
    <location>
        <begin position="1"/>
        <end position="102"/>
    </location>
</feature>
<feature type="compositionally biased region" description="Low complexity" evidence="8">
    <location>
        <begin position="74"/>
        <end position="85"/>
    </location>
</feature>
<dbReference type="Pfam" id="PF00804">
    <property type="entry name" value="Syntaxin"/>
    <property type="match status" value="1"/>
</dbReference>
<feature type="domain" description="T-SNARE coiled-coil homology" evidence="10">
    <location>
        <begin position="259"/>
        <end position="321"/>
    </location>
</feature>
<gene>
    <name evidence="11" type="ORF">BASA50_003348</name>
</gene>
<dbReference type="SMART" id="SM00503">
    <property type="entry name" value="SynN"/>
    <property type="match status" value="1"/>
</dbReference>
<feature type="compositionally biased region" description="Basic and acidic residues" evidence="8">
    <location>
        <begin position="1"/>
        <end position="17"/>
    </location>
</feature>
<dbReference type="Gene3D" id="1.20.58.70">
    <property type="match status" value="1"/>
</dbReference>
<accession>A0ABQ8FLJ0</accession>
<dbReference type="InterPro" id="IPR006012">
    <property type="entry name" value="Syntaxin/epimorphin_CS"/>
</dbReference>
<dbReference type="EMBL" id="JAFCIX010000093">
    <property type="protein sequence ID" value="KAH6598841.1"/>
    <property type="molecule type" value="Genomic_DNA"/>
</dbReference>
<evidence type="ECO:0000256" key="1">
    <source>
        <dbReference type="ARBA" id="ARBA00004211"/>
    </source>
</evidence>
<feature type="compositionally biased region" description="Polar residues" evidence="8">
    <location>
        <begin position="20"/>
        <end position="65"/>
    </location>
</feature>
<dbReference type="PROSITE" id="PS50192">
    <property type="entry name" value="T_SNARE"/>
    <property type="match status" value="1"/>
</dbReference>
<evidence type="ECO:0000256" key="2">
    <source>
        <dbReference type="ARBA" id="ARBA00009063"/>
    </source>
</evidence>